<gene>
    <name evidence="9" type="ORF">E1292_17205</name>
</gene>
<dbReference type="EMBL" id="SMKO01000039">
    <property type="protein sequence ID" value="TDD05415.1"/>
    <property type="molecule type" value="Genomic_DNA"/>
</dbReference>
<evidence type="ECO:0000259" key="8">
    <source>
        <dbReference type="Pfam" id="PF09335"/>
    </source>
</evidence>
<dbReference type="InterPro" id="IPR032818">
    <property type="entry name" value="DedA-like"/>
</dbReference>
<keyword evidence="5 7" id="KW-1133">Transmembrane helix</keyword>
<comment type="caution">
    <text evidence="9">The sequence shown here is derived from an EMBL/GenBank/DDBJ whole genome shotgun (WGS) entry which is preliminary data.</text>
</comment>
<feature type="transmembrane region" description="Helical" evidence="7">
    <location>
        <begin position="166"/>
        <end position="186"/>
    </location>
</feature>
<evidence type="ECO:0000256" key="6">
    <source>
        <dbReference type="ARBA" id="ARBA00023136"/>
    </source>
</evidence>
<evidence type="ECO:0000256" key="2">
    <source>
        <dbReference type="ARBA" id="ARBA00010792"/>
    </source>
</evidence>
<reference evidence="9 10" key="1">
    <citation type="submission" date="2019-03" db="EMBL/GenBank/DDBJ databases">
        <title>Draft genome sequences of novel Actinobacteria.</title>
        <authorList>
            <person name="Sahin N."/>
            <person name="Ay H."/>
            <person name="Saygin H."/>
        </authorList>
    </citation>
    <scope>NUCLEOTIDE SEQUENCE [LARGE SCALE GENOMIC DNA]</scope>
    <source>
        <strain evidence="9 10">KC310</strain>
    </source>
</reference>
<organism evidence="9 10">
    <name type="scientific">Nonomuraea deserti</name>
    <dbReference type="NCBI Taxonomy" id="1848322"/>
    <lineage>
        <taxon>Bacteria</taxon>
        <taxon>Bacillati</taxon>
        <taxon>Actinomycetota</taxon>
        <taxon>Actinomycetes</taxon>
        <taxon>Streptosporangiales</taxon>
        <taxon>Streptosporangiaceae</taxon>
        <taxon>Nonomuraea</taxon>
    </lineage>
</organism>
<name>A0A4R4VSU9_9ACTN</name>
<dbReference type="InterPro" id="IPR032816">
    <property type="entry name" value="VTT_dom"/>
</dbReference>
<feature type="transmembrane region" description="Helical" evidence="7">
    <location>
        <begin position="32"/>
        <end position="53"/>
    </location>
</feature>
<keyword evidence="4 7" id="KW-0812">Transmembrane</keyword>
<evidence type="ECO:0000313" key="9">
    <source>
        <dbReference type="EMBL" id="TDD05415.1"/>
    </source>
</evidence>
<feature type="domain" description="VTT" evidence="8">
    <location>
        <begin position="53"/>
        <end position="177"/>
    </location>
</feature>
<dbReference type="PANTHER" id="PTHR30353:SF15">
    <property type="entry name" value="INNER MEMBRANE PROTEIN YABI"/>
    <property type="match status" value="1"/>
</dbReference>
<accession>A0A4R4VSU9</accession>
<comment type="similarity">
    <text evidence="2 7">Belongs to the DedA family.</text>
</comment>
<dbReference type="GO" id="GO:0005886">
    <property type="term" value="C:plasma membrane"/>
    <property type="evidence" value="ECO:0007669"/>
    <property type="project" value="UniProtKB-SubCell"/>
</dbReference>
<evidence type="ECO:0000256" key="7">
    <source>
        <dbReference type="RuleBase" id="RU367016"/>
    </source>
</evidence>
<keyword evidence="6 7" id="KW-0472">Membrane</keyword>
<keyword evidence="3 7" id="KW-1003">Cell membrane</keyword>
<evidence type="ECO:0000256" key="5">
    <source>
        <dbReference type="ARBA" id="ARBA00022989"/>
    </source>
</evidence>
<evidence type="ECO:0000256" key="4">
    <source>
        <dbReference type="ARBA" id="ARBA00022692"/>
    </source>
</evidence>
<dbReference type="PANTHER" id="PTHR30353">
    <property type="entry name" value="INNER MEMBRANE PROTEIN DEDA-RELATED"/>
    <property type="match status" value="1"/>
</dbReference>
<dbReference type="AlphaFoldDB" id="A0A4R4VSU9"/>
<proteinExistence type="inferred from homology"/>
<evidence type="ECO:0000256" key="3">
    <source>
        <dbReference type="ARBA" id="ARBA00022475"/>
    </source>
</evidence>
<feature type="transmembrane region" description="Helical" evidence="7">
    <location>
        <begin position="73"/>
        <end position="95"/>
    </location>
</feature>
<keyword evidence="10" id="KW-1185">Reference proteome</keyword>
<protein>
    <submittedName>
        <fullName evidence="9">DedA family protein</fullName>
    </submittedName>
</protein>
<comment type="subcellular location">
    <subcellularLocation>
        <location evidence="1 7">Cell membrane</location>
        <topology evidence="1 7">Multi-pass membrane protein</topology>
    </subcellularLocation>
</comment>
<evidence type="ECO:0000256" key="1">
    <source>
        <dbReference type="ARBA" id="ARBA00004651"/>
    </source>
</evidence>
<dbReference type="Pfam" id="PF09335">
    <property type="entry name" value="VTT_dom"/>
    <property type="match status" value="1"/>
</dbReference>
<sequence>MGSWQAAVGGRWHGVDWIAEGVQAVGDLPFPLLGLVAGVMAFAESGLGVGSVVPGETGVLLLGVAATTPVRFAAMLMIVALGVTAGDHVGYWLGLRYAGRMRGTRVVRRLGVRHWDRATAALRRHGAAAVFVTRLVPVVRTLTPAAAGAAHVPYGRFLPASLAGSLLWSAVYVGLGAFAGASAARLEELLGRFSWLLLAALALFAAAVTLWRRRRRAAAGHGDDESG</sequence>
<evidence type="ECO:0000313" key="10">
    <source>
        <dbReference type="Proteomes" id="UP000295258"/>
    </source>
</evidence>
<feature type="transmembrane region" description="Helical" evidence="7">
    <location>
        <begin position="192"/>
        <end position="211"/>
    </location>
</feature>
<dbReference type="Proteomes" id="UP000295258">
    <property type="component" value="Unassembled WGS sequence"/>
</dbReference>